<dbReference type="Proteomes" id="UP000002730">
    <property type="component" value="Chromosome"/>
</dbReference>
<evidence type="ECO:0000313" key="10">
    <source>
        <dbReference type="EMBL" id="ADL52405.1"/>
    </source>
</evidence>
<dbReference type="STRING" id="573061.Clocel_2705"/>
<dbReference type="eggNOG" id="COG1404">
    <property type="taxonomic scope" value="Bacteria"/>
</dbReference>
<dbReference type="Pfam" id="PF22148">
    <property type="entry name" value="Fervidolysin_NPro-like"/>
    <property type="match status" value="1"/>
</dbReference>
<dbReference type="Pfam" id="PF00082">
    <property type="entry name" value="Peptidase_S8"/>
    <property type="match status" value="1"/>
</dbReference>
<dbReference type="InterPro" id="IPR054399">
    <property type="entry name" value="Fervidolysin-like_N_prodom"/>
</dbReference>
<keyword evidence="2 6" id="KW-0645">Protease</keyword>
<dbReference type="GO" id="GO:0046872">
    <property type="term" value="F:metal ion binding"/>
    <property type="evidence" value="ECO:0007669"/>
    <property type="project" value="UniProtKB-KW"/>
</dbReference>
<dbReference type="GO" id="GO:0004252">
    <property type="term" value="F:serine-type endopeptidase activity"/>
    <property type="evidence" value="ECO:0007669"/>
    <property type="project" value="UniProtKB-UniRule"/>
</dbReference>
<reference evidence="10 11" key="1">
    <citation type="submission" date="2010-08" db="EMBL/GenBank/DDBJ databases">
        <title>Complete sequence of Clostridium cellulovorans 743B.</title>
        <authorList>
            <consortium name="US DOE Joint Genome Institute"/>
            <person name="Lucas S."/>
            <person name="Copeland A."/>
            <person name="Lapidus A."/>
            <person name="Cheng J.-F."/>
            <person name="Bruce D."/>
            <person name="Goodwin L."/>
            <person name="Pitluck S."/>
            <person name="Chertkov O."/>
            <person name="Detter J.C."/>
            <person name="Han C."/>
            <person name="Tapia R."/>
            <person name="Land M."/>
            <person name="Hauser L."/>
            <person name="Chang Y.-J."/>
            <person name="Jeffries C."/>
            <person name="Kyrpides N."/>
            <person name="Ivanova N."/>
            <person name="Mikhailova N."/>
            <person name="Hemme C.L."/>
            <person name="Woyke T."/>
        </authorList>
    </citation>
    <scope>NUCLEOTIDE SEQUENCE [LARGE SCALE GENOMIC DNA]</scope>
    <source>
        <strain evidence="11">ATCC 35296 / DSM 3052 / OCM 3 / 743B</strain>
    </source>
</reference>
<feature type="active site" description="Charge relay system" evidence="6">
    <location>
        <position position="167"/>
    </location>
</feature>
<keyword evidence="5 6" id="KW-0720">Serine protease</keyword>
<proteinExistence type="inferred from homology"/>
<sequence>MRKRLFGVIVSVFFLISLFSLIHPQSVLAGDSVEKKVNIENFNADKDTIIQNEIVVKYKNNQSNSKIFSYFGISRNTESKIEKIKVDNKDQLEQRINELQNDPNVESIQPNYKYEKFDIDNTSANNTVHAMTSITGVNDNQWYLERLQIPELWSQSTGKGIKIAVLDTGIDSNHEDLVGKVVGGQDFTGTGSYLDNNGHGTFVAGIIAADRANNIGISGIAYDSKLLSVKVLNKDGYGDTTTISKGIKWAADNGAKILNLSLGTSKDDAILKEAVNYAVSKGCIIIASSGNYGLQGITYPAAYDNVIAVGAINESTQWCYFSNFGQELDLVAPGSKIYSTVPQSINALKYMTYSGTSASTAIVSGEVSLLLSKQPQLTVKDILSKIKETSIGIGFYTDEALLYGNGILDLKKIFTGEYSNYSFNRIESRDNNTIDNAERVYNSTAFPYVELNPHSDVDWYRLDIPEDTVAKITITTPQKNIYANIFSDNFYYPDRILKVDGKSEYYISNYYSNRNFYLELYTPNLEPSNCSLNIQYLSINDPSIPKDQTLKYSIDSISQGKVITGNTLDISGWALSKLGITKVEAIVDNQGFELQYGLSRPDVYNAFKDYNDKESGFSSSLNISDIPYGTHSLKLMFTDSRGVISFSNAITFTTIDTLKYSLDTTKSEMTVSGNSLLIAGWALSNASIAKIEAIIDNDNPVALKYGLSRPDVYNAFKGYNNKNAGFSSYINIAKYGYGSHTLQVRLTYVGGRIEILQQIQFNISGTLKSNLDTLKSNDIITGKYINIAGWAISKAGIIKVEAVIYDKAYTLSYGSNRPDVYNAFKDYNNSKAGFSGTIDASKLPIGNYPLYIRITEVGGRVTIDNGRSFRVQNALYCLDTPKAKQLVYGNKLQVSGWALSDSGVAKVEMLVNDTAKTLNYGISRSDVYNAFPKFNNKNAGFSADIDISKLPYGTIKLKLRITDKLGRVWTQEQVNELEVEIKDTAIFGIDTPKDTQSVTGNTLNISGWALSKSGITKLEVLIDDIPYPLTYGISRPDVYNAYKSYNNQSAGFKGTVDISKLDYGYHHLKIRATNRDGRVSVSQIHGFGMDSTLQYNLETPTYFEKITNGSLNIRGWVLSKFGITKVEALIGDQCYEVQYNVSRPDIYNIYKDYKNLNSGFNESLDVSNIPKGSHLLLLRFTDGRGIVNSGPLISVDIQ</sequence>
<dbReference type="AlphaFoldDB" id="D9SRH6"/>
<evidence type="ECO:0000259" key="8">
    <source>
        <dbReference type="Pfam" id="PF00082"/>
    </source>
</evidence>
<dbReference type="EMBL" id="CP002160">
    <property type="protein sequence ID" value="ADL52405.1"/>
    <property type="molecule type" value="Genomic_DNA"/>
</dbReference>
<dbReference type="PRINTS" id="PR00723">
    <property type="entry name" value="SUBTILISIN"/>
</dbReference>
<dbReference type="CDD" id="cd07477">
    <property type="entry name" value="Peptidases_S8_Subtilisin_subset"/>
    <property type="match status" value="1"/>
</dbReference>
<evidence type="ECO:0000256" key="6">
    <source>
        <dbReference type="PROSITE-ProRule" id="PRU01240"/>
    </source>
</evidence>
<name>D9SRH6_CLOC7</name>
<keyword evidence="3" id="KW-0479">Metal-binding</keyword>
<dbReference type="GO" id="GO:0006508">
    <property type="term" value="P:proteolysis"/>
    <property type="evidence" value="ECO:0007669"/>
    <property type="project" value="UniProtKB-KW"/>
</dbReference>
<feature type="signal peptide" evidence="7">
    <location>
        <begin position="1"/>
        <end position="29"/>
    </location>
</feature>
<dbReference type="InterPro" id="IPR015500">
    <property type="entry name" value="Peptidase_S8_subtilisin-rel"/>
</dbReference>
<dbReference type="eggNOG" id="COG1705">
    <property type="taxonomic scope" value="Bacteria"/>
</dbReference>
<dbReference type="InterPro" id="IPR000209">
    <property type="entry name" value="Peptidase_S8/S53_dom"/>
</dbReference>
<evidence type="ECO:0000259" key="9">
    <source>
        <dbReference type="Pfam" id="PF22148"/>
    </source>
</evidence>
<keyword evidence="11" id="KW-1185">Reference proteome</keyword>
<gene>
    <name evidence="10" type="ordered locus">Clocel_2705</name>
</gene>
<dbReference type="InterPro" id="IPR034202">
    <property type="entry name" value="Subtilisin_Carlsberg-like"/>
</dbReference>
<dbReference type="PROSITE" id="PS51892">
    <property type="entry name" value="SUBTILASE"/>
    <property type="match status" value="1"/>
</dbReference>
<feature type="active site" description="Charge relay system" evidence="6">
    <location>
        <position position="357"/>
    </location>
</feature>
<keyword evidence="4 6" id="KW-0378">Hydrolase</keyword>
<evidence type="ECO:0000256" key="2">
    <source>
        <dbReference type="ARBA" id="ARBA00022670"/>
    </source>
</evidence>
<dbReference type="Gene3D" id="3.40.50.200">
    <property type="entry name" value="Peptidase S8/S53 domain"/>
    <property type="match status" value="1"/>
</dbReference>
<dbReference type="InterPro" id="IPR036852">
    <property type="entry name" value="Peptidase_S8/S53_dom_sf"/>
</dbReference>
<keyword evidence="7" id="KW-0732">Signal</keyword>
<evidence type="ECO:0000256" key="3">
    <source>
        <dbReference type="ARBA" id="ARBA00022723"/>
    </source>
</evidence>
<feature type="active site" description="Charge relay system" evidence="6">
    <location>
        <position position="199"/>
    </location>
</feature>
<evidence type="ECO:0000313" key="11">
    <source>
        <dbReference type="Proteomes" id="UP000002730"/>
    </source>
</evidence>
<dbReference type="HOGENOM" id="CLU_261277_0_0_9"/>
<feature type="domain" description="Peptidase S8/S53" evidence="8">
    <location>
        <begin position="158"/>
        <end position="390"/>
    </location>
</feature>
<dbReference type="PROSITE" id="PS00136">
    <property type="entry name" value="SUBTILASE_ASP"/>
    <property type="match status" value="1"/>
</dbReference>
<dbReference type="InterPro" id="IPR050131">
    <property type="entry name" value="Peptidase_S8_subtilisin-like"/>
</dbReference>
<dbReference type="OrthoDB" id="9798386at2"/>
<dbReference type="RefSeq" id="WP_010074521.1">
    <property type="nucleotide sequence ID" value="NC_014393.1"/>
</dbReference>
<evidence type="ECO:0000256" key="5">
    <source>
        <dbReference type="ARBA" id="ARBA00022825"/>
    </source>
</evidence>
<dbReference type="InterPro" id="IPR023827">
    <property type="entry name" value="Peptidase_S8_Asp-AS"/>
</dbReference>
<dbReference type="PROSITE" id="PS00137">
    <property type="entry name" value="SUBTILASE_HIS"/>
    <property type="match status" value="1"/>
</dbReference>
<evidence type="ECO:0000256" key="4">
    <source>
        <dbReference type="ARBA" id="ARBA00022801"/>
    </source>
</evidence>
<dbReference type="SUPFAM" id="SSF52743">
    <property type="entry name" value="Subtilisin-like"/>
    <property type="match status" value="1"/>
</dbReference>
<protein>
    <submittedName>
        <fullName evidence="10">Peptidase S8 and S53 subtilisin kexin sedolisin</fullName>
    </submittedName>
</protein>
<feature type="domain" description="Fervidolysin-like N-terminal prodomain" evidence="9">
    <location>
        <begin position="42"/>
        <end position="111"/>
    </location>
</feature>
<dbReference type="PANTHER" id="PTHR43806">
    <property type="entry name" value="PEPTIDASE S8"/>
    <property type="match status" value="1"/>
</dbReference>
<evidence type="ECO:0000256" key="1">
    <source>
        <dbReference type="ARBA" id="ARBA00011073"/>
    </source>
</evidence>
<dbReference type="InterPro" id="IPR022398">
    <property type="entry name" value="Peptidase_S8_His-AS"/>
</dbReference>
<evidence type="ECO:0000256" key="7">
    <source>
        <dbReference type="SAM" id="SignalP"/>
    </source>
</evidence>
<organism evidence="10 11">
    <name type="scientific">Clostridium cellulovorans (strain ATCC 35296 / DSM 3052 / OCM 3 / 743B)</name>
    <dbReference type="NCBI Taxonomy" id="573061"/>
    <lineage>
        <taxon>Bacteria</taxon>
        <taxon>Bacillati</taxon>
        <taxon>Bacillota</taxon>
        <taxon>Clostridia</taxon>
        <taxon>Eubacteriales</taxon>
        <taxon>Clostridiaceae</taxon>
        <taxon>Clostridium</taxon>
    </lineage>
</organism>
<feature type="chain" id="PRO_5003128430" evidence="7">
    <location>
        <begin position="30"/>
        <end position="1198"/>
    </location>
</feature>
<accession>D9SRH6</accession>
<dbReference type="KEGG" id="ccb:Clocel_2705"/>
<dbReference type="PANTHER" id="PTHR43806:SF11">
    <property type="entry name" value="CEREVISIN-RELATED"/>
    <property type="match status" value="1"/>
</dbReference>
<comment type="similarity">
    <text evidence="1 6">Belongs to the peptidase S8 family.</text>
</comment>